<evidence type="ECO:0000313" key="7">
    <source>
        <dbReference type="Proteomes" id="UP001501468"/>
    </source>
</evidence>
<comment type="caution">
    <text evidence="6">The sequence shown here is derived from an EMBL/GenBank/DDBJ whole genome shotgun (WGS) entry which is preliminary data.</text>
</comment>
<evidence type="ECO:0000256" key="5">
    <source>
        <dbReference type="SAM" id="MobiDB-lite"/>
    </source>
</evidence>
<dbReference type="Pfam" id="PF02646">
    <property type="entry name" value="RmuC"/>
    <property type="match status" value="1"/>
</dbReference>
<keyword evidence="7" id="KW-1185">Reference proteome</keyword>
<evidence type="ECO:0000256" key="3">
    <source>
        <dbReference type="ARBA" id="ARBA00023054"/>
    </source>
</evidence>
<reference evidence="7" key="1">
    <citation type="journal article" date="2019" name="Int. J. Syst. Evol. Microbiol.">
        <title>The Global Catalogue of Microorganisms (GCM) 10K type strain sequencing project: providing services to taxonomists for standard genome sequencing and annotation.</title>
        <authorList>
            <consortium name="The Broad Institute Genomics Platform"/>
            <consortium name="The Broad Institute Genome Sequencing Center for Infectious Disease"/>
            <person name="Wu L."/>
            <person name="Ma J."/>
        </authorList>
    </citation>
    <scope>NUCLEOTIDE SEQUENCE [LARGE SCALE GENOMIC DNA]</scope>
    <source>
        <strain evidence="7">JCM 17125</strain>
    </source>
</reference>
<name>A0ABP7EPT8_9MICO</name>
<dbReference type="Proteomes" id="UP001501468">
    <property type="component" value="Unassembled WGS sequence"/>
</dbReference>
<dbReference type="InterPro" id="IPR003798">
    <property type="entry name" value="DNA_recombination_RmuC"/>
</dbReference>
<dbReference type="EMBL" id="BAABDC010000015">
    <property type="protein sequence ID" value="GAA3722550.1"/>
    <property type="molecule type" value="Genomic_DNA"/>
</dbReference>
<protein>
    <submittedName>
        <fullName evidence="6">DNA recombination protein RmuC</fullName>
    </submittedName>
</protein>
<dbReference type="PANTHER" id="PTHR30563:SF0">
    <property type="entry name" value="DNA RECOMBINATION PROTEIN RMUC"/>
    <property type="match status" value="1"/>
</dbReference>
<evidence type="ECO:0000256" key="4">
    <source>
        <dbReference type="ARBA" id="ARBA00023172"/>
    </source>
</evidence>
<comment type="function">
    <text evidence="1">Involved in DNA recombination.</text>
</comment>
<evidence type="ECO:0000256" key="1">
    <source>
        <dbReference type="ARBA" id="ARBA00003416"/>
    </source>
</evidence>
<sequence length="406" mass="43604">MDLTALLVGLVIGALVGGLLAWLSARSTLLARSAGAEAERDVLRERLADLEAARDLDDTTAALLAPLRDTIGRVERQVGALERDRSLQFGQLGERLTEVSRSTESLRSETATLATALNASTVRGAWGEVQLRRVLELSGLLARCDFDEQVTSVSRHGVTVRPDAVVNLPGARHVVVDSKAPMAHFLQAHGETVDGVERAELLAAHATALRRHVEGLAAKAYWTAFTRSPEVVICFVPGEAILATALADDPGLYEHALSRKVVLASPGTLFAVLRTIGAIWQQDALEQNARELLAIGQDLYSRLTTLGGHVTTMGQSLSRSVEQYNKFVGTLESRVLVTARRMHELHLASDVPPSLTPIEVAPRSLSAAELTDDLGRTARDDAFLEQVAGEREGAVRGSRDAGEQSA</sequence>
<gene>
    <name evidence="6" type="ORF">GCM10022399_43650</name>
</gene>
<feature type="region of interest" description="Disordered" evidence="5">
    <location>
        <begin position="386"/>
        <end position="406"/>
    </location>
</feature>
<dbReference type="RefSeq" id="WP_344952065.1">
    <property type="nucleotide sequence ID" value="NZ_BAABDC010000015.1"/>
</dbReference>
<keyword evidence="4" id="KW-0233">DNA recombination</keyword>
<organism evidence="6 7">
    <name type="scientific">Terrabacter ginsenosidimutans</name>
    <dbReference type="NCBI Taxonomy" id="490575"/>
    <lineage>
        <taxon>Bacteria</taxon>
        <taxon>Bacillati</taxon>
        <taxon>Actinomycetota</taxon>
        <taxon>Actinomycetes</taxon>
        <taxon>Micrococcales</taxon>
        <taxon>Intrasporangiaceae</taxon>
        <taxon>Terrabacter</taxon>
    </lineage>
</organism>
<proteinExistence type="inferred from homology"/>
<keyword evidence="3" id="KW-0175">Coiled coil</keyword>
<accession>A0ABP7EPT8</accession>
<evidence type="ECO:0000313" key="6">
    <source>
        <dbReference type="EMBL" id="GAA3722550.1"/>
    </source>
</evidence>
<evidence type="ECO:0000256" key="2">
    <source>
        <dbReference type="ARBA" id="ARBA00009840"/>
    </source>
</evidence>
<dbReference type="PANTHER" id="PTHR30563">
    <property type="entry name" value="DNA RECOMBINATION PROTEIN RMUC"/>
    <property type="match status" value="1"/>
</dbReference>
<comment type="similarity">
    <text evidence="2">Belongs to the RmuC family.</text>
</comment>